<dbReference type="GO" id="GO:0009742">
    <property type="term" value="P:brassinosteroid mediated signaling pathway"/>
    <property type="evidence" value="ECO:0007669"/>
    <property type="project" value="UniProtKB-KW"/>
</dbReference>
<keyword evidence="8" id="KW-0808">Transferase</keyword>
<evidence type="ECO:0000256" key="15">
    <source>
        <dbReference type="ARBA" id="ARBA00022989"/>
    </source>
</evidence>
<organism evidence="23">
    <name type="scientific">Oryza punctata</name>
    <name type="common">Red rice</name>
    <dbReference type="NCBI Taxonomy" id="4537"/>
    <lineage>
        <taxon>Eukaryota</taxon>
        <taxon>Viridiplantae</taxon>
        <taxon>Streptophyta</taxon>
        <taxon>Embryophyta</taxon>
        <taxon>Tracheophyta</taxon>
        <taxon>Spermatophyta</taxon>
        <taxon>Magnoliopsida</taxon>
        <taxon>Liliopsida</taxon>
        <taxon>Poales</taxon>
        <taxon>Poaceae</taxon>
        <taxon>BOP clade</taxon>
        <taxon>Oryzoideae</taxon>
        <taxon>Oryzeae</taxon>
        <taxon>Oryzinae</taxon>
        <taxon>Oryza</taxon>
    </lineage>
</organism>
<dbReference type="SMART" id="SM00369">
    <property type="entry name" value="LRR_TYP"/>
    <property type="match status" value="5"/>
</dbReference>
<evidence type="ECO:0000256" key="11">
    <source>
        <dbReference type="ARBA" id="ARBA00022737"/>
    </source>
</evidence>
<dbReference type="FunFam" id="3.80.10.10:FF:000111">
    <property type="entry name" value="LRR receptor-like serine/threonine-protein kinase ERECTA"/>
    <property type="match status" value="1"/>
</dbReference>
<evidence type="ECO:0000256" key="8">
    <source>
        <dbReference type="ARBA" id="ARBA00022679"/>
    </source>
</evidence>
<sequence>MNPTGKLLLPLLSLLAATTTFPLATRGAAPAELGSNATHMAVGCLPWERDALLAFKRGIKSDPLGLLTSWRRRDDGGGGGAGGHDCCRWRGVGCSNLTGHVVKLQLNGAYVDERLETQGLVGEISPQLLNLGRIEHLDLSINFLEGPSGRIPEFLGSMKSLRYLSLSNIPFTGAVPSQLGNLSRLEHLDLSYLVGTHLTDLSWLSRLGSLEYLDLTSVDLSMASDWAHAVNMIPSIRVLLLCDCQIQSADHSLTHLNLTKLEELDLSSNYINHSYASCWFWNSTSLQFLDISFNYLNVELPDALGEMTSLRVLNITHNYYTDIVAPGSLRRLYSLEILNTESCYLSANMTELLEILAHGSKKLRQLKMAMNDISGTLPAGILQQFADLDILDFRNNNLTGHVPTEIGMLTSLTYMDLSHNNLAGVITEEHFVSLKRLKYMDLSYNPLRIAVDPGWIAPFRLQHACFSSCQMGPQFPSWLLGQMDITYFDTSNAGITDKLPDRFWTTFSKVKYLDFSNNGISGALPTNMENMPMEYLQLGSNQISGQIPPLPRNITLLDVSNNSLRGPLPSELIGPQNQIEVLILSSNKLSGSIPRSLCRMQYLNTLDLANNIFGGDFPPCFGMRNVEVLLLSNNCFSGTFPAFLERCTQLLVIDLSRNNFSGELPMWIGDKEKLLFLRLSYNVFSGFIPANFTDLKNLCHLDLASNNLLGNIPLGLSNLKAMKQESSIVAQIYIPEEYYSSLSVVTKRQELYYGSTILNIASIDFSSNYLVGAIPGEIASLALLKSLNLSRNYLSGKIPDKIGSLQSLESLDLSRNKLSGEIPLSLSNLSYLGDLDLSHNNLSGRIPSGSQLDTLYMEHPDMYNDNSGLCGPPLQRNCLGGIVPKQHGYGGHKETAHVPEPMFFYLGLVSGFIVGLWAVFCIILFKKTWRIAYFRLFDKVCDKVYVLTVVSWASLSQKMTAQ</sequence>
<dbReference type="GO" id="GO:0005886">
    <property type="term" value="C:plasma membrane"/>
    <property type="evidence" value="ECO:0007669"/>
    <property type="project" value="UniProtKB-SubCell"/>
</dbReference>
<dbReference type="Proteomes" id="UP000026962">
    <property type="component" value="Chromosome 11"/>
</dbReference>
<keyword evidence="14" id="KW-0067">ATP-binding</keyword>
<dbReference type="eggNOG" id="KOG0619">
    <property type="taxonomic scope" value="Eukaryota"/>
</dbReference>
<evidence type="ECO:0000256" key="1">
    <source>
        <dbReference type="ARBA" id="ARBA00004251"/>
    </source>
</evidence>
<keyword evidence="12" id="KW-0547">Nucleotide-binding</keyword>
<evidence type="ECO:0000256" key="21">
    <source>
        <dbReference type="SAM" id="SignalP"/>
    </source>
</evidence>
<evidence type="ECO:0000313" key="23">
    <source>
        <dbReference type="EnsemblPlants" id="OPUNC11G14180.1"/>
    </source>
</evidence>
<dbReference type="Pfam" id="PF00560">
    <property type="entry name" value="LRR_1"/>
    <property type="match status" value="8"/>
</dbReference>
<dbReference type="PANTHER" id="PTHR48063:SF90">
    <property type="entry name" value="OS11G0565920 PROTEIN"/>
    <property type="match status" value="1"/>
</dbReference>
<dbReference type="FunFam" id="3.80.10.10:FF:000041">
    <property type="entry name" value="LRR receptor-like serine/threonine-protein kinase ERECTA"/>
    <property type="match status" value="1"/>
</dbReference>
<evidence type="ECO:0000313" key="24">
    <source>
        <dbReference type="Proteomes" id="UP000026962"/>
    </source>
</evidence>
<reference evidence="23" key="1">
    <citation type="submission" date="2015-04" db="UniProtKB">
        <authorList>
            <consortium name="EnsemblPlants"/>
        </authorList>
    </citation>
    <scope>IDENTIFICATION</scope>
</reference>
<evidence type="ECO:0000256" key="6">
    <source>
        <dbReference type="ARBA" id="ARBA00022614"/>
    </source>
</evidence>
<evidence type="ECO:0000259" key="22">
    <source>
        <dbReference type="Pfam" id="PF08263"/>
    </source>
</evidence>
<keyword evidence="16 20" id="KW-0472">Membrane</keyword>
<keyword evidence="5" id="KW-0723">Serine/threonine-protein kinase</keyword>
<evidence type="ECO:0000256" key="3">
    <source>
        <dbReference type="ARBA" id="ARBA00012513"/>
    </source>
</evidence>
<dbReference type="EnsemblPlants" id="OPUNC11G14180.1">
    <property type="protein sequence ID" value="OPUNC11G14180.1"/>
    <property type="gene ID" value="OPUNC11G14180"/>
</dbReference>
<comment type="catalytic activity">
    <reaction evidence="19">
        <text>L-seryl-[protein] + ATP = O-phospho-L-seryl-[protein] + ADP + H(+)</text>
        <dbReference type="Rhea" id="RHEA:17989"/>
        <dbReference type="Rhea" id="RHEA-COMP:9863"/>
        <dbReference type="Rhea" id="RHEA-COMP:11604"/>
        <dbReference type="ChEBI" id="CHEBI:15378"/>
        <dbReference type="ChEBI" id="CHEBI:29999"/>
        <dbReference type="ChEBI" id="CHEBI:30616"/>
        <dbReference type="ChEBI" id="CHEBI:83421"/>
        <dbReference type="ChEBI" id="CHEBI:456216"/>
        <dbReference type="EC" id="2.7.11.1"/>
    </reaction>
</comment>
<dbReference type="EC" id="2.7.11.1" evidence="3"/>
<evidence type="ECO:0000256" key="5">
    <source>
        <dbReference type="ARBA" id="ARBA00022527"/>
    </source>
</evidence>
<feature type="signal peptide" evidence="21">
    <location>
        <begin position="1"/>
        <end position="20"/>
    </location>
</feature>
<evidence type="ECO:0000256" key="19">
    <source>
        <dbReference type="ARBA" id="ARBA00048679"/>
    </source>
</evidence>
<keyword evidence="4" id="KW-1003">Cell membrane</keyword>
<dbReference type="STRING" id="4537.A0A0E0MGE1"/>
<comment type="subcellular location">
    <subcellularLocation>
        <location evidence="1">Cell membrane</location>
        <topology evidence="1">Single-pass type I membrane protein</topology>
    </subcellularLocation>
</comment>
<dbReference type="SMART" id="SM00365">
    <property type="entry name" value="LRR_SD22"/>
    <property type="match status" value="4"/>
</dbReference>
<accession>A0A0E0MGE1</accession>
<dbReference type="Pfam" id="PF08263">
    <property type="entry name" value="LRRNT_2"/>
    <property type="match status" value="1"/>
</dbReference>
<dbReference type="InterPro" id="IPR013210">
    <property type="entry name" value="LRR_N_plant-typ"/>
</dbReference>
<keyword evidence="11" id="KW-0677">Repeat</keyword>
<evidence type="ECO:0000256" key="20">
    <source>
        <dbReference type="SAM" id="Phobius"/>
    </source>
</evidence>
<keyword evidence="17" id="KW-0325">Glycoprotein</keyword>
<feature type="domain" description="Leucine-rich repeat-containing N-terminal plant-type" evidence="22">
    <location>
        <begin position="48"/>
        <end position="95"/>
    </location>
</feature>
<protein>
    <recommendedName>
        <fullName evidence="3">non-specific serine/threonine protein kinase</fullName>
        <ecNumber evidence="3">2.7.11.1</ecNumber>
    </recommendedName>
</protein>
<dbReference type="OMA" id="NDPMIAK"/>
<keyword evidence="10 21" id="KW-0732">Signal</keyword>
<dbReference type="Pfam" id="PF13855">
    <property type="entry name" value="LRR_8"/>
    <property type="match status" value="1"/>
</dbReference>
<dbReference type="Gene3D" id="3.80.10.10">
    <property type="entry name" value="Ribonuclease Inhibitor"/>
    <property type="match status" value="4"/>
</dbReference>
<dbReference type="PRINTS" id="PR00019">
    <property type="entry name" value="LEURICHRPT"/>
</dbReference>
<keyword evidence="24" id="KW-1185">Reference proteome</keyword>
<dbReference type="GO" id="GO:0005524">
    <property type="term" value="F:ATP binding"/>
    <property type="evidence" value="ECO:0007669"/>
    <property type="project" value="UniProtKB-KW"/>
</dbReference>
<evidence type="ECO:0000256" key="4">
    <source>
        <dbReference type="ARBA" id="ARBA00022475"/>
    </source>
</evidence>
<evidence type="ECO:0000256" key="12">
    <source>
        <dbReference type="ARBA" id="ARBA00022741"/>
    </source>
</evidence>
<evidence type="ECO:0000256" key="9">
    <source>
        <dbReference type="ARBA" id="ARBA00022692"/>
    </source>
</evidence>
<evidence type="ECO:0000256" key="17">
    <source>
        <dbReference type="ARBA" id="ARBA00023180"/>
    </source>
</evidence>
<evidence type="ECO:0000256" key="10">
    <source>
        <dbReference type="ARBA" id="ARBA00022729"/>
    </source>
</evidence>
<name>A0A0E0MGE1_ORYPU</name>
<dbReference type="HOGENOM" id="CLU_000288_18_3_1"/>
<proteinExistence type="inferred from homology"/>
<dbReference type="InterPro" id="IPR001611">
    <property type="entry name" value="Leu-rich_rpt"/>
</dbReference>
<dbReference type="InterPro" id="IPR003591">
    <property type="entry name" value="Leu-rich_rpt_typical-subtyp"/>
</dbReference>
<keyword evidence="7" id="KW-1070">Brassinosteroid signaling pathway</keyword>
<evidence type="ECO:0000256" key="13">
    <source>
        <dbReference type="ARBA" id="ARBA00022777"/>
    </source>
</evidence>
<dbReference type="GO" id="GO:0004674">
    <property type="term" value="F:protein serine/threonine kinase activity"/>
    <property type="evidence" value="ECO:0007669"/>
    <property type="project" value="UniProtKB-KW"/>
</dbReference>
<dbReference type="PANTHER" id="PTHR48063">
    <property type="entry name" value="LRR RECEPTOR-LIKE KINASE"/>
    <property type="match status" value="1"/>
</dbReference>
<feature type="chain" id="PRO_5002367740" description="non-specific serine/threonine protein kinase" evidence="21">
    <location>
        <begin position="21"/>
        <end position="962"/>
    </location>
</feature>
<keyword evidence="6" id="KW-0433">Leucine-rich repeat</keyword>
<comment type="catalytic activity">
    <reaction evidence="18">
        <text>L-threonyl-[protein] + ATP = O-phospho-L-threonyl-[protein] + ADP + H(+)</text>
        <dbReference type="Rhea" id="RHEA:46608"/>
        <dbReference type="Rhea" id="RHEA-COMP:11060"/>
        <dbReference type="Rhea" id="RHEA-COMP:11605"/>
        <dbReference type="ChEBI" id="CHEBI:15378"/>
        <dbReference type="ChEBI" id="CHEBI:30013"/>
        <dbReference type="ChEBI" id="CHEBI:30616"/>
        <dbReference type="ChEBI" id="CHEBI:61977"/>
        <dbReference type="ChEBI" id="CHEBI:456216"/>
        <dbReference type="EC" id="2.7.11.1"/>
    </reaction>
</comment>
<evidence type="ECO:0000256" key="2">
    <source>
        <dbReference type="ARBA" id="ARBA00009592"/>
    </source>
</evidence>
<reference evidence="23" key="2">
    <citation type="submission" date="2018-05" db="EMBL/GenBank/DDBJ databases">
        <title>OpunRS2 (Oryza punctata Reference Sequence Version 2).</title>
        <authorList>
            <person name="Zhang J."/>
            <person name="Kudrna D."/>
            <person name="Lee S."/>
            <person name="Talag J."/>
            <person name="Welchert J."/>
            <person name="Wing R.A."/>
        </authorList>
    </citation>
    <scope>NUCLEOTIDE SEQUENCE [LARGE SCALE GENOMIC DNA]</scope>
</reference>
<dbReference type="InterPro" id="IPR032675">
    <property type="entry name" value="LRR_dom_sf"/>
</dbReference>
<keyword evidence="13" id="KW-0418">Kinase</keyword>
<evidence type="ECO:0000256" key="14">
    <source>
        <dbReference type="ARBA" id="ARBA00022840"/>
    </source>
</evidence>
<dbReference type="Gramene" id="OPUNC11G14180.1">
    <property type="protein sequence ID" value="OPUNC11G14180.1"/>
    <property type="gene ID" value="OPUNC11G14180"/>
</dbReference>
<evidence type="ECO:0000256" key="18">
    <source>
        <dbReference type="ARBA" id="ARBA00047899"/>
    </source>
</evidence>
<feature type="transmembrane region" description="Helical" evidence="20">
    <location>
        <begin position="902"/>
        <end position="925"/>
    </location>
</feature>
<dbReference type="AlphaFoldDB" id="A0A0E0MGE1"/>
<keyword evidence="9 20" id="KW-0812">Transmembrane</keyword>
<dbReference type="SUPFAM" id="SSF52058">
    <property type="entry name" value="L domain-like"/>
    <property type="match status" value="2"/>
</dbReference>
<dbReference type="PROSITE" id="PS51450">
    <property type="entry name" value="LRR"/>
    <property type="match status" value="2"/>
</dbReference>
<keyword evidence="15 20" id="KW-1133">Transmembrane helix</keyword>
<dbReference type="FunFam" id="3.80.10.10:FF:000649">
    <property type="entry name" value="Leucine Rich Repeat family protein"/>
    <property type="match status" value="1"/>
</dbReference>
<dbReference type="FunFam" id="3.80.10.10:FF:000095">
    <property type="entry name" value="LRR receptor-like serine/threonine-protein kinase GSO1"/>
    <property type="match status" value="1"/>
</dbReference>
<dbReference type="InterPro" id="IPR046956">
    <property type="entry name" value="RLP23-like"/>
</dbReference>
<evidence type="ECO:0000256" key="7">
    <source>
        <dbReference type="ARBA" id="ARBA00022626"/>
    </source>
</evidence>
<comment type="similarity">
    <text evidence="2">Belongs to the RLP family.</text>
</comment>
<evidence type="ECO:0000256" key="16">
    <source>
        <dbReference type="ARBA" id="ARBA00023136"/>
    </source>
</evidence>